<keyword evidence="2" id="KW-1185">Reference proteome</keyword>
<comment type="caution">
    <text evidence="1">The sequence shown here is derived from an EMBL/GenBank/DDBJ whole genome shotgun (WGS) entry which is preliminary data.</text>
</comment>
<dbReference type="EMBL" id="JBHSTP010000001">
    <property type="protein sequence ID" value="MFC6355937.1"/>
    <property type="molecule type" value="Genomic_DNA"/>
</dbReference>
<accession>A0ABW1VF91</accession>
<name>A0ABW1VF91_9MICO</name>
<evidence type="ECO:0000313" key="2">
    <source>
        <dbReference type="Proteomes" id="UP001596306"/>
    </source>
</evidence>
<dbReference type="RefSeq" id="WP_386729460.1">
    <property type="nucleotide sequence ID" value="NZ_JBHSTP010000001.1"/>
</dbReference>
<dbReference type="Proteomes" id="UP001596306">
    <property type="component" value="Unassembled WGS sequence"/>
</dbReference>
<reference evidence="2" key="1">
    <citation type="journal article" date="2019" name="Int. J. Syst. Evol. Microbiol.">
        <title>The Global Catalogue of Microorganisms (GCM) 10K type strain sequencing project: providing services to taxonomists for standard genome sequencing and annotation.</title>
        <authorList>
            <consortium name="The Broad Institute Genomics Platform"/>
            <consortium name="The Broad Institute Genome Sequencing Center for Infectious Disease"/>
            <person name="Wu L."/>
            <person name="Ma J."/>
        </authorList>
    </citation>
    <scope>NUCLEOTIDE SEQUENCE [LARGE SCALE GENOMIC DNA]</scope>
    <source>
        <strain evidence="2">CCUG 43304</strain>
    </source>
</reference>
<protein>
    <recommendedName>
        <fullName evidence="3">C-5 cytosine-specific DNA methylase</fullName>
    </recommendedName>
</protein>
<gene>
    <name evidence="1" type="ORF">ACFQB0_07435</name>
</gene>
<sequence length="43" mass="4494">MGLHPGWVTDPIHELTSNEQLATLGNGAMPLQALLALRGLGEA</sequence>
<evidence type="ECO:0000313" key="1">
    <source>
        <dbReference type="EMBL" id="MFC6355937.1"/>
    </source>
</evidence>
<evidence type="ECO:0008006" key="3">
    <source>
        <dbReference type="Google" id="ProtNLM"/>
    </source>
</evidence>
<proteinExistence type="predicted"/>
<organism evidence="1 2">
    <name type="scientific">Luethyella okanaganae</name>
    <dbReference type="NCBI Taxonomy" id="69372"/>
    <lineage>
        <taxon>Bacteria</taxon>
        <taxon>Bacillati</taxon>
        <taxon>Actinomycetota</taxon>
        <taxon>Actinomycetes</taxon>
        <taxon>Micrococcales</taxon>
        <taxon>Microbacteriaceae</taxon>
        <taxon>Luethyella</taxon>
    </lineage>
</organism>